<dbReference type="PROSITE" id="PS50966">
    <property type="entry name" value="ZF_SWIM"/>
    <property type="match status" value="1"/>
</dbReference>
<dbReference type="Proteomes" id="UP000318331">
    <property type="component" value="Unassembled WGS sequence"/>
</dbReference>
<protein>
    <recommendedName>
        <fullName evidence="2">SWIM-type domain-containing protein</fullName>
    </recommendedName>
</protein>
<evidence type="ECO:0000256" key="1">
    <source>
        <dbReference type="PROSITE-ProRule" id="PRU00325"/>
    </source>
</evidence>
<name>A0A543HYE7_9MICO</name>
<proteinExistence type="predicted"/>
<dbReference type="AlphaFoldDB" id="A0A543HYE7"/>
<keyword evidence="1" id="KW-0479">Metal-binding</keyword>
<keyword evidence="1" id="KW-0863">Zinc-finger</keyword>
<keyword evidence="1" id="KW-0862">Zinc</keyword>
<dbReference type="GO" id="GO:0008270">
    <property type="term" value="F:zinc ion binding"/>
    <property type="evidence" value="ECO:0007669"/>
    <property type="project" value="UniProtKB-KW"/>
</dbReference>
<comment type="caution">
    <text evidence="3">The sequence shown here is derived from an EMBL/GenBank/DDBJ whole genome shotgun (WGS) entry which is preliminary data.</text>
</comment>
<accession>A0A543HYE7</accession>
<gene>
    <name evidence="3" type="ORF">FB466_1598</name>
</gene>
<dbReference type="EMBL" id="VFPN01000002">
    <property type="protein sequence ID" value="TQM63338.1"/>
    <property type="molecule type" value="Genomic_DNA"/>
</dbReference>
<keyword evidence="4" id="KW-1185">Reference proteome</keyword>
<sequence>MTPSDARNASLTLALAPGLTPDGPVHRPQFFHGCAVHPQVVTRGLLALADITATRYSPYTPAAHRDPVLTAQGDRLRAECFSACTGVYARLDLLESGLDGGDIMYGTTNVDMGRGVRKALAAVAPAPRLQLAIGDDRPTISGPDASAVERPVDMPTCWIRGLGNVATLHHGLTAAATVGASASRRFLGALPSATGVGRSGWLAENRGELRLSARPGGSAVYLEGLHRLSAAKRLLPHVEGLTVYGPADRAAGPLVLELQLPTARLVLGLTSESCRGHSGEDSLLSALTAPHALAQAKTVSALLSFDPVVDVPDLARRAAIEESAAQTTLAVLAGSGRAGWDLHDGAHFHRQLPDSQDRVAADNPRAAAAQQLVANGALRRLSPTEWTVRCNTADYLVRLSIGGHWCTCAWFLCHANTRGPCPHILAVQRTTTNT</sequence>
<evidence type="ECO:0000313" key="3">
    <source>
        <dbReference type="EMBL" id="TQM63338.1"/>
    </source>
</evidence>
<evidence type="ECO:0000259" key="2">
    <source>
        <dbReference type="PROSITE" id="PS50966"/>
    </source>
</evidence>
<dbReference type="InterPro" id="IPR007527">
    <property type="entry name" value="Znf_SWIM"/>
</dbReference>
<organism evidence="3 4">
    <name type="scientific">Klugiella xanthotipulae</name>
    <dbReference type="NCBI Taxonomy" id="244735"/>
    <lineage>
        <taxon>Bacteria</taxon>
        <taxon>Bacillati</taxon>
        <taxon>Actinomycetota</taxon>
        <taxon>Actinomycetes</taxon>
        <taxon>Micrococcales</taxon>
        <taxon>Microbacteriaceae</taxon>
        <taxon>Klugiella</taxon>
    </lineage>
</organism>
<reference evidence="3 4" key="1">
    <citation type="submission" date="2019-06" db="EMBL/GenBank/DDBJ databases">
        <title>Sequencing the genomes of 1000 actinobacteria strains.</title>
        <authorList>
            <person name="Klenk H.-P."/>
        </authorList>
    </citation>
    <scope>NUCLEOTIDE SEQUENCE [LARGE SCALE GENOMIC DNA]</scope>
    <source>
        <strain evidence="3 4">DSM 18031</strain>
    </source>
</reference>
<feature type="domain" description="SWIM-type" evidence="2">
    <location>
        <begin position="395"/>
        <end position="432"/>
    </location>
</feature>
<evidence type="ECO:0000313" key="4">
    <source>
        <dbReference type="Proteomes" id="UP000318331"/>
    </source>
</evidence>